<sequence length="140" mass="15731">MEDLRLRSLPRHQGQGTCGGRTPALAPGCLHYVYPIQERQWKSSESFDCTKTLNGHTLKKVTVQMEAPETCYSLVALSKEDTTTVACIFRYMMKFTVKDCDLTTGKTDDEGSEDEYVLEGLEATIADHIKNVMKLNFEAT</sequence>
<comment type="caution">
    <text evidence="3">The sequence shown here is derived from an EMBL/GenBank/DDBJ whole genome shotgun (WGS) entry which is preliminary data.</text>
</comment>
<evidence type="ECO:0000259" key="2">
    <source>
        <dbReference type="Pfam" id="PF08752"/>
    </source>
</evidence>
<dbReference type="Pfam" id="PF08752">
    <property type="entry name" value="COP-gamma_platf"/>
    <property type="match status" value="1"/>
</dbReference>
<name>A0AA40HUW1_CNENI</name>
<feature type="domain" description="Coatomer gamma subunit appendage Ig-like subdomain" evidence="2">
    <location>
        <begin position="66"/>
        <end position="122"/>
    </location>
</feature>
<dbReference type="SUPFAM" id="SSF49348">
    <property type="entry name" value="Clathrin adaptor appendage domain"/>
    <property type="match status" value="1"/>
</dbReference>
<proteinExistence type="predicted"/>
<dbReference type="GO" id="GO:0000139">
    <property type="term" value="C:Golgi membrane"/>
    <property type="evidence" value="ECO:0007669"/>
    <property type="project" value="TreeGrafter"/>
</dbReference>
<dbReference type="GO" id="GO:0005793">
    <property type="term" value="C:endoplasmic reticulum-Golgi intermediate compartment"/>
    <property type="evidence" value="ECO:0007669"/>
    <property type="project" value="TreeGrafter"/>
</dbReference>
<dbReference type="GO" id="GO:0005198">
    <property type="term" value="F:structural molecule activity"/>
    <property type="evidence" value="ECO:0007669"/>
    <property type="project" value="InterPro"/>
</dbReference>
<dbReference type="InterPro" id="IPR017106">
    <property type="entry name" value="Coatomer_gsu"/>
</dbReference>
<organism evidence="3 4">
    <name type="scientific">Cnephaeus nilssonii</name>
    <name type="common">Northern bat</name>
    <name type="synonym">Eptesicus nilssonii</name>
    <dbReference type="NCBI Taxonomy" id="3371016"/>
    <lineage>
        <taxon>Eukaryota</taxon>
        <taxon>Metazoa</taxon>
        <taxon>Chordata</taxon>
        <taxon>Craniata</taxon>
        <taxon>Vertebrata</taxon>
        <taxon>Euteleostomi</taxon>
        <taxon>Mammalia</taxon>
        <taxon>Eutheria</taxon>
        <taxon>Laurasiatheria</taxon>
        <taxon>Chiroptera</taxon>
        <taxon>Yangochiroptera</taxon>
        <taxon>Vespertilionidae</taxon>
        <taxon>Cnephaeus</taxon>
    </lineage>
</organism>
<evidence type="ECO:0000313" key="4">
    <source>
        <dbReference type="Proteomes" id="UP001177744"/>
    </source>
</evidence>
<dbReference type="GO" id="GO:0030126">
    <property type="term" value="C:COPI vesicle coat"/>
    <property type="evidence" value="ECO:0007669"/>
    <property type="project" value="InterPro"/>
</dbReference>
<dbReference type="InterPro" id="IPR037067">
    <property type="entry name" value="Coatomer_gsu_app_sf"/>
</dbReference>
<dbReference type="GO" id="GO:0009306">
    <property type="term" value="P:protein secretion"/>
    <property type="evidence" value="ECO:0007669"/>
    <property type="project" value="TreeGrafter"/>
</dbReference>
<gene>
    <name evidence="3" type="ORF">QTO34_002399</name>
</gene>
<reference evidence="3" key="1">
    <citation type="submission" date="2023-06" db="EMBL/GenBank/DDBJ databases">
        <title>Reference genome for the Northern bat (Eptesicus nilssonii), a most northern bat species.</title>
        <authorList>
            <person name="Laine V.N."/>
            <person name="Pulliainen A.T."/>
            <person name="Lilley T.M."/>
        </authorList>
    </citation>
    <scope>NUCLEOTIDE SEQUENCE</scope>
    <source>
        <strain evidence="3">BLF_Eptnil</strain>
        <tissue evidence="3">Kidney</tissue>
    </source>
</reference>
<dbReference type="PANTHER" id="PTHR10261">
    <property type="entry name" value="COATOMER SUBUNIT GAMMA"/>
    <property type="match status" value="1"/>
</dbReference>
<evidence type="ECO:0000256" key="1">
    <source>
        <dbReference type="ARBA" id="ARBA00004184"/>
    </source>
</evidence>
<dbReference type="EMBL" id="JAULJE010000011">
    <property type="protein sequence ID" value="KAK1337765.1"/>
    <property type="molecule type" value="Genomic_DNA"/>
</dbReference>
<dbReference type="Proteomes" id="UP001177744">
    <property type="component" value="Unassembled WGS sequence"/>
</dbReference>
<evidence type="ECO:0000313" key="3">
    <source>
        <dbReference type="EMBL" id="KAK1337765.1"/>
    </source>
</evidence>
<dbReference type="GO" id="GO:0006891">
    <property type="term" value="P:intra-Golgi vesicle-mediated transport"/>
    <property type="evidence" value="ECO:0007669"/>
    <property type="project" value="TreeGrafter"/>
</dbReference>
<dbReference type="GO" id="GO:0005783">
    <property type="term" value="C:endoplasmic reticulum"/>
    <property type="evidence" value="ECO:0007669"/>
    <property type="project" value="TreeGrafter"/>
</dbReference>
<dbReference type="InterPro" id="IPR013040">
    <property type="entry name" value="Coatomer_gsu_app_Ig-like_dom"/>
</dbReference>
<dbReference type="PANTHER" id="PTHR10261:SF3">
    <property type="entry name" value="COATOMER SUBUNIT GAMMA-1"/>
    <property type="match status" value="1"/>
</dbReference>
<accession>A0AA40HUW1</accession>
<dbReference type="InterPro" id="IPR013041">
    <property type="entry name" value="Clathrin_app_Ig-like_sf"/>
</dbReference>
<dbReference type="Gene3D" id="2.60.40.1480">
    <property type="entry name" value="Coatomer, gamma subunit, appendage domain"/>
    <property type="match status" value="1"/>
</dbReference>
<dbReference type="GO" id="GO:0006888">
    <property type="term" value="P:endoplasmic reticulum to Golgi vesicle-mediated transport"/>
    <property type="evidence" value="ECO:0007669"/>
    <property type="project" value="TreeGrafter"/>
</dbReference>
<dbReference type="GO" id="GO:0006886">
    <property type="term" value="P:intracellular protein transport"/>
    <property type="evidence" value="ECO:0007669"/>
    <property type="project" value="InterPro"/>
</dbReference>
<dbReference type="GO" id="GO:0072384">
    <property type="term" value="P:organelle transport along microtubule"/>
    <property type="evidence" value="ECO:0007669"/>
    <property type="project" value="TreeGrafter"/>
</dbReference>
<comment type="subcellular location">
    <subcellularLocation>
        <location evidence="1">Endomembrane system</location>
        <topology evidence="1">Peripheral membrane protein</topology>
    </subcellularLocation>
</comment>
<protein>
    <recommendedName>
        <fullName evidence="2">Coatomer gamma subunit appendage Ig-like subdomain domain-containing protein</fullName>
    </recommendedName>
</protein>
<dbReference type="AlphaFoldDB" id="A0AA40HUW1"/>
<keyword evidence="4" id="KW-1185">Reference proteome</keyword>